<gene>
    <name evidence="1" type="ORF">EVA_01083</name>
</gene>
<dbReference type="EMBL" id="AMCI01000167">
    <property type="protein sequence ID" value="EJX10522.1"/>
    <property type="molecule type" value="Genomic_DNA"/>
</dbReference>
<evidence type="ECO:0000313" key="1">
    <source>
        <dbReference type="EMBL" id="EJX10522.1"/>
    </source>
</evidence>
<dbReference type="InterPro" id="IPR053745">
    <property type="entry name" value="Viral_Tail_Comp_sf"/>
</dbReference>
<organism evidence="1">
    <name type="scientific">gut metagenome</name>
    <dbReference type="NCBI Taxonomy" id="749906"/>
    <lineage>
        <taxon>unclassified sequences</taxon>
        <taxon>metagenomes</taxon>
        <taxon>organismal metagenomes</taxon>
    </lineage>
</organism>
<dbReference type="InterPro" id="IPR021508">
    <property type="entry name" value="Gp17-like"/>
</dbReference>
<dbReference type="AlphaFoldDB" id="J9GQC7"/>
<protein>
    <recommendedName>
        <fullName evidence="2">DUF3168 domain-containing protein</fullName>
    </recommendedName>
</protein>
<dbReference type="Gene3D" id="3.30.2000.30">
    <property type="match status" value="1"/>
</dbReference>
<sequence>MTQPKTILSAGIAIRHLITQSAAVQGITRKVFPVVVDEAVLPYVVYRRAALAQVPVKGLPGASQAQVEVACFAKDYGESVRLAEAVNAALDGQSLTLPGGLTLRSCRYVDGEEGWQDDAYMQRLVYDVRI</sequence>
<comment type="caution">
    <text evidence="1">The sequence shown here is derived from an EMBL/GenBank/DDBJ whole genome shotgun (WGS) entry which is preliminary data.</text>
</comment>
<accession>J9GQC7</accession>
<proteinExistence type="predicted"/>
<reference evidence="1" key="1">
    <citation type="journal article" date="2012" name="PLoS ONE">
        <title>Gene sets for utilization of primary and secondary nutrition supplies in the distal gut of endangered iberian lynx.</title>
        <authorList>
            <person name="Alcaide M."/>
            <person name="Messina E."/>
            <person name="Richter M."/>
            <person name="Bargiela R."/>
            <person name="Peplies J."/>
            <person name="Huws S.A."/>
            <person name="Newbold C.J."/>
            <person name="Golyshin P.N."/>
            <person name="Simon M.A."/>
            <person name="Lopez G."/>
            <person name="Yakimov M.M."/>
            <person name="Ferrer M."/>
        </authorList>
    </citation>
    <scope>NUCLEOTIDE SEQUENCE</scope>
</reference>
<name>J9GQC7_9ZZZZ</name>
<evidence type="ECO:0008006" key="2">
    <source>
        <dbReference type="Google" id="ProtNLM"/>
    </source>
</evidence>
<dbReference type="Pfam" id="PF11367">
    <property type="entry name" value="Tail_completion_gp17"/>
    <property type="match status" value="1"/>
</dbReference>